<dbReference type="SUPFAM" id="SSF56300">
    <property type="entry name" value="Metallo-dependent phosphatases"/>
    <property type="match status" value="1"/>
</dbReference>
<evidence type="ECO:0000313" key="2">
    <source>
        <dbReference type="EMBL" id="QFU17007.1"/>
    </source>
</evidence>
<dbReference type="Gene3D" id="3.60.21.10">
    <property type="match status" value="1"/>
</dbReference>
<dbReference type="EMBL" id="CP045423">
    <property type="protein sequence ID" value="QFU17007.1"/>
    <property type="molecule type" value="Genomic_DNA"/>
</dbReference>
<dbReference type="Pfam" id="PF00149">
    <property type="entry name" value="Metallophos"/>
    <property type="match status" value="1"/>
</dbReference>
<dbReference type="InterPro" id="IPR004843">
    <property type="entry name" value="Calcineurin-like_PHP"/>
</dbReference>
<dbReference type="KEGG" id="mico:GDR74_12680"/>
<keyword evidence="3" id="KW-1185">Reference proteome</keyword>
<proteinExistence type="predicted"/>
<dbReference type="PANTHER" id="PTHR42850:SF4">
    <property type="entry name" value="ZINC-DEPENDENT ENDOPOLYPHOSPHATASE"/>
    <property type="match status" value="1"/>
</dbReference>
<dbReference type="Proteomes" id="UP000325614">
    <property type="component" value="Chromosome"/>
</dbReference>
<evidence type="ECO:0000259" key="1">
    <source>
        <dbReference type="Pfam" id="PF00149"/>
    </source>
</evidence>
<dbReference type="PANTHER" id="PTHR42850">
    <property type="entry name" value="METALLOPHOSPHOESTERASE"/>
    <property type="match status" value="1"/>
</dbReference>
<dbReference type="GO" id="GO:0005737">
    <property type="term" value="C:cytoplasm"/>
    <property type="evidence" value="ECO:0007669"/>
    <property type="project" value="TreeGrafter"/>
</dbReference>
<dbReference type="GO" id="GO:0008803">
    <property type="term" value="F:bis(5'-nucleosyl)-tetraphosphatase (symmetrical) activity"/>
    <property type="evidence" value="ECO:0007669"/>
    <property type="project" value="TreeGrafter"/>
</dbReference>
<accession>A0A5P9JWN4</accession>
<gene>
    <name evidence="2" type="ORF">GDR74_12680</name>
</gene>
<reference evidence="2 3" key="1">
    <citation type="submission" date="2019-10" db="EMBL/GenBank/DDBJ databases">
        <title>Isolation, Identification of Microvirga thermotolerans HR1, a novel thermophilic bacterium and Comparative Genomics of the genus Microvirga.</title>
        <authorList>
            <person name="Li J."/>
            <person name="Zhang W."/>
            <person name="Lin M."/>
            <person name="Wang J."/>
        </authorList>
    </citation>
    <scope>NUCLEOTIDE SEQUENCE [LARGE SCALE GENOMIC DNA]</scope>
    <source>
        <strain evidence="2 3">HR1</strain>
    </source>
</reference>
<organism evidence="2 3">
    <name type="scientific">Microvirga thermotolerans</name>
    <dbReference type="NCBI Taxonomy" id="2651334"/>
    <lineage>
        <taxon>Bacteria</taxon>
        <taxon>Pseudomonadati</taxon>
        <taxon>Pseudomonadota</taxon>
        <taxon>Alphaproteobacteria</taxon>
        <taxon>Hyphomicrobiales</taxon>
        <taxon>Methylobacteriaceae</taxon>
        <taxon>Microvirga</taxon>
    </lineage>
</organism>
<sequence length="218" mass="23877">MLTYAIGDIHGRHDLLERLLEKIRDHAGGRPHRLVLLGDYIDRGPDSAGVVETVRALQAGAPDRVVPLMGNHEAMLLTALRHPAALEGWLLNGGIATLASYRVTDPHRIPAGVRAWLGTLPTSYEDEWRVFVHAGLMPGRPLSDQTEMDKIWIREPFLAADYDFGKHVVHGHTPLRSTDPEILRHRTNLDTAAVFGGALTAGVFEDGRGAPCAVLQVT</sequence>
<evidence type="ECO:0000313" key="3">
    <source>
        <dbReference type="Proteomes" id="UP000325614"/>
    </source>
</evidence>
<dbReference type="AlphaFoldDB" id="A0A5P9JWN4"/>
<dbReference type="GO" id="GO:0110154">
    <property type="term" value="P:RNA decapping"/>
    <property type="evidence" value="ECO:0007669"/>
    <property type="project" value="TreeGrafter"/>
</dbReference>
<dbReference type="InterPro" id="IPR050126">
    <property type="entry name" value="Ap4A_hydrolase"/>
</dbReference>
<dbReference type="GO" id="GO:0016791">
    <property type="term" value="F:phosphatase activity"/>
    <property type="evidence" value="ECO:0007669"/>
    <property type="project" value="TreeGrafter"/>
</dbReference>
<feature type="domain" description="Calcineurin-like phosphoesterase" evidence="1">
    <location>
        <begin position="3"/>
        <end position="184"/>
    </location>
</feature>
<dbReference type="InterPro" id="IPR029052">
    <property type="entry name" value="Metallo-depent_PP-like"/>
</dbReference>
<dbReference type="RefSeq" id="WP_152586643.1">
    <property type="nucleotide sequence ID" value="NZ_CP045423.1"/>
</dbReference>
<dbReference type="CDD" id="cd00144">
    <property type="entry name" value="MPP_PPP_family"/>
    <property type="match status" value="1"/>
</dbReference>
<name>A0A5P9JWN4_9HYPH</name>
<protein>
    <submittedName>
        <fullName evidence="2">Serine/threonine protein phosphatase</fullName>
    </submittedName>
</protein>